<dbReference type="PANTHER" id="PTHR11596">
    <property type="entry name" value="ALKALINE PHOSPHATASE"/>
    <property type="match status" value="1"/>
</dbReference>
<keyword evidence="2" id="KW-1133">Transmembrane helix</keyword>
<evidence type="ECO:0000313" key="4">
    <source>
        <dbReference type="Proteomes" id="UP000019226"/>
    </source>
</evidence>
<dbReference type="EMBL" id="CP004350">
    <property type="protein sequence ID" value="AHI21312.1"/>
    <property type="molecule type" value="Genomic_DNA"/>
</dbReference>
<evidence type="ECO:0000256" key="1">
    <source>
        <dbReference type="ARBA" id="ARBA00022553"/>
    </source>
</evidence>
<dbReference type="Proteomes" id="UP000019226">
    <property type="component" value="Chromosome"/>
</dbReference>
<keyword evidence="4" id="KW-1185">Reference proteome</keyword>
<feature type="transmembrane region" description="Helical" evidence="2">
    <location>
        <begin position="160"/>
        <end position="181"/>
    </location>
</feature>
<reference evidence="4" key="1">
    <citation type="submission" date="2013-02" db="EMBL/GenBank/DDBJ databases">
        <title>The complete genome sequence of Corynebacterium casei LMG S-19264 (=DSM 44701).</title>
        <authorList>
            <person name="Ruckert C."/>
            <person name="Albersmeier A."/>
            <person name="Kalinowski J."/>
        </authorList>
    </citation>
    <scope>NUCLEOTIDE SEQUENCE [LARGE SCALE GENOMIC DNA]</scope>
    <source>
        <strain evidence="4">LMG S-19264</strain>
    </source>
</reference>
<dbReference type="PANTHER" id="PTHR11596:SF5">
    <property type="entry name" value="ALKALINE PHOSPHATASE"/>
    <property type="match status" value="1"/>
</dbReference>
<dbReference type="InterPro" id="IPR017850">
    <property type="entry name" value="Alkaline_phosphatase_core_sf"/>
</dbReference>
<keyword evidence="2" id="KW-0472">Membrane</keyword>
<organism evidence="3 4">
    <name type="scientific">Corynebacterium casei LMG S-19264</name>
    <dbReference type="NCBI Taxonomy" id="1285583"/>
    <lineage>
        <taxon>Bacteria</taxon>
        <taxon>Bacillati</taxon>
        <taxon>Actinomycetota</taxon>
        <taxon>Actinomycetes</taxon>
        <taxon>Mycobacteriales</taxon>
        <taxon>Corynebacteriaceae</taxon>
        <taxon>Corynebacterium</taxon>
    </lineage>
</organism>
<dbReference type="InterPro" id="IPR001952">
    <property type="entry name" value="Alkaline_phosphatase"/>
</dbReference>
<name>A0ABN4CJN6_9CORY</name>
<dbReference type="Gene3D" id="3.40.720.10">
    <property type="entry name" value="Alkaline Phosphatase, subunit A"/>
    <property type="match status" value="1"/>
</dbReference>
<keyword evidence="1" id="KW-0597">Phosphoprotein</keyword>
<gene>
    <name evidence="3" type="ORF">CCASEI_13820</name>
</gene>
<proteinExistence type="predicted"/>
<keyword evidence="2" id="KW-0812">Transmembrane</keyword>
<evidence type="ECO:0000313" key="3">
    <source>
        <dbReference type="EMBL" id="AHI21312.1"/>
    </source>
</evidence>
<sequence>MIEGGAIDWTGHANQSAREIEEMQDFNASVDAAIEWVKTNSNWEETLLIVTADHETGYLSGMNEPEDGKWNVMAGDSSTLPTHEWYSGNHTNQVVPFFFKGAGSEDIMSQVKGTDPVRGDYIDNTDIAKLAKNTWWTNGSNTGGNDDDDKKPVASGSSNAFSGLAGAGIMAAVIGALVALAQSVGVVSIDTSAIDRLIRQFK</sequence>
<dbReference type="SUPFAM" id="SSF53649">
    <property type="entry name" value="Alkaline phosphatase-like"/>
    <property type="match status" value="1"/>
</dbReference>
<accession>A0ABN4CJN6</accession>
<evidence type="ECO:0000256" key="2">
    <source>
        <dbReference type="SAM" id="Phobius"/>
    </source>
</evidence>
<dbReference type="Pfam" id="PF00245">
    <property type="entry name" value="Alk_phosphatase"/>
    <property type="match status" value="1"/>
</dbReference>
<protein>
    <submittedName>
        <fullName evidence="3">Alkaline phosphatase</fullName>
    </submittedName>
</protein>